<dbReference type="GO" id="GO:0016226">
    <property type="term" value="P:iron-sulfur cluster assembly"/>
    <property type="evidence" value="ECO:0007669"/>
    <property type="project" value="InterPro"/>
</dbReference>
<accession>A0A382T334</accession>
<dbReference type="SUPFAM" id="SSF101960">
    <property type="entry name" value="Stabilizer of iron transporter SufD"/>
    <property type="match status" value="1"/>
</dbReference>
<dbReference type="InterPro" id="IPR045595">
    <property type="entry name" value="SufBD_N"/>
</dbReference>
<evidence type="ECO:0000313" key="2">
    <source>
        <dbReference type="EMBL" id="SVD16222.1"/>
    </source>
</evidence>
<proteinExistence type="predicted"/>
<protein>
    <recommendedName>
        <fullName evidence="1">SUF system FeS cluster assembly SufBD N-terminal domain-containing protein</fullName>
    </recommendedName>
</protein>
<feature type="domain" description="SUF system FeS cluster assembly SufBD N-terminal" evidence="1">
    <location>
        <begin position="1"/>
        <end position="153"/>
    </location>
</feature>
<dbReference type="PANTHER" id="PTHR43575:SF1">
    <property type="entry name" value="PROTEIN ABCI7, CHLOROPLASTIC"/>
    <property type="match status" value="1"/>
</dbReference>
<feature type="non-terminal residue" evidence="2">
    <location>
        <position position="231"/>
    </location>
</feature>
<dbReference type="EMBL" id="UINC01133346">
    <property type="protein sequence ID" value="SVD16222.1"/>
    <property type="molecule type" value="Genomic_DNA"/>
</dbReference>
<dbReference type="InterPro" id="IPR055346">
    <property type="entry name" value="Fe-S_cluster_assembly_SufBD"/>
</dbReference>
<organism evidence="2">
    <name type="scientific">marine metagenome</name>
    <dbReference type="NCBI Taxonomy" id="408172"/>
    <lineage>
        <taxon>unclassified sequences</taxon>
        <taxon>metagenomes</taxon>
        <taxon>ecological metagenomes</taxon>
    </lineage>
</organism>
<sequence length="231" mass="26344">MNSNTNFIDFVSKTTDKLNSNKDIANEFRLNNLSKLKQIGLPTHRKGNEEWKYTNLNKFTSINYILPVVETENSNPKSQELSPKEFDVINIINGKLSKKNNINNSNINIKSSSITTLTTKELNKFNSLLSDTNEEMAILNSALCTDYIFINITGGNAKLLINFINSNNSENFILNNPKVFINIDSKSQLELIENHYGNKNSKYTSNNVLEIKINKQSDLKHYRLLEESENS</sequence>
<gene>
    <name evidence="2" type="ORF">METZ01_LOCUS369076</name>
</gene>
<dbReference type="AlphaFoldDB" id="A0A382T334"/>
<evidence type="ECO:0000259" key="1">
    <source>
        <dbReference type="Pfam" id="PF19295"/>
    </source>
</evidence>
<dbReference type="PANTHER" id="PTHR43575">
    <property type="entry name" value="PROTEIN ABCI7, CHLOROPLASTIC"/>
    <property type="match status" value="1"/>
</dbReference>
<dbReference type="Pfam" id="PF19295">
    <property type="entry name" value="SufBD_N"/>
    <property type="match status" value="1"/>
</dbReference>
<dbReference type="InterPro" id="IPR037284">
    <property type="entry name" value="SUF_FeS_clus_asmbl_SufBD_sf"/>
</dbReference>
<reference evidence="2" key="1">
    <citation type="submission" date="2018-05" db="EMBL/GenBank/DDBJ databases">
        <authorList>
            <person name="Lanie J.A."/>
            <person name="Ng W.-L."/>
            <person name="Kazmierczak K.M."/>
            <person name="Andrzejewski T.M."/>
            <person name="Davidsen T.M."/>
            <person name="Wayne K.J."/>
            <person name="Tettelin H."/>
            <person name="Glass J.I."/>
            <person name="Rusch D."/>
            <person name="Podicherti R."/>
            <person name="Tsui H.-C.T."/>
            <person name="Winkler M.E."/>
        </authorList>
    </citation>
    <scope>NUCLEOTIDE SEQUENCE</scope>
</reference>
<name>A0A382T334_9ZZZZ</name>